<dbReference type="EMBL" id="BAAASK010000026">
    <property type="protein sequence ID" value="GAA2697914.1"/>
    <property type="molecule type" value="Genomic_DNA"/>
</dbReference>
<organism evidence="2 3">
    <name type="scientific">Streptomyces violaceolatus</name>
    <dbReference type="NCBI Taxonomy" id="67378"/>
    <lineage>
        <taxon>Bacteria</taxon>
        <taxon>Bacillati</taxon>
        <taxon>Actinomycetota</taxon>
        <taxon>Actinomycetes</taxon>
        <taxon>Kitasatosporales</taxon>
        <taxon>Streptomycetaceae</taxon>
        <taxon>Streptomyces</taxon>
        <taxon>Streptomyces violaceoruber group</taxon>
    </lineage>
</organism>
<accession>A0ABN3T9X6</accession>
<feature type="region of interest" description="Disordered" evidence="1">
    <location>
        <begin position="435"/>
        <end position="465"/>
    </location>
</feature>
<evidence type="ECO:0000313" key="3">
    <source>
        <dbReference type="Proteomes" id="UP001499989"/>
    </source>
</evidence>
<dbReference type="InterPro" id="IPR029058">
    <property type="entry name" value="AB_hydrolase_fold"/>
</dbReference>
<feature type="region of interest" description="Disordered" evidence="1">
    <location>
        <begin position="47"/>
        <end position="68"/>
    </location>
</feature>
<evidence type="ECO:0000313" key="2">
    <source>
        <dbReference type="EMBL" id="GAA2697914.1"/>
    </source>
</evidence>
<gene>
    <name evidence="2" type="ORF">GCM10010310_62800</name>
</gene>
<name>A0ABN3T9X6_9ACTN</name>
<keyword evidence="3" id="KW-1185">Reference proteome</keyword>
<comment type="caution">
    <text evidence="2">The sequence shown here is derived from an EMBL/GenBank/DDBJ whole genome shotgun (WGS) entry which is preliminary data.</text>
</comment>
<reference evidence="2 3" key="1">
    <citation type="journal article" date="2019" name="Int. J. Syst. Evol. Microbiol.">
        <title>The Global Catalogue of Microorganisms (GCM) 10K type strain sequencing project: providing services to taxonomists for standard genome sequencing and annotation.</title>
        <authorList>
            <consortium name="The Broad Institute Genomics Platform"/>
            <consortium name="The Broad Institute Genome Sequencing Center for Infectious Disease"/>
            <person name="Wu L."/>
            <person name="Ma J."/>
        </authorList>
    </citation>
    <scope>NUCLEOTIDE SEQUENCE [LARGE SCALE GENOMIC DNA]</scope>
    <source>
        <strain evidence="2 3">JCM 4531</strain>
    </source>
</reference>
<feature type="region of interest" description="Disordered" evidence="1">
    <location>
        <begin position="370"/>
        <end position="401"/>
    </location>
</feature>
<evidence type="ECO:0008006" key="4">
    <source>
        <dbReference type="Google" id="ProtNLM"/>
    </source>
</evidence>
<evidence type="ECO:0000256" key="1">
    <source>
        <dbReference type="SAM" id="MobiDB-lite"/>
    </source>
</evidence>
<dbReference type="Proteomes" id="UP001499989">
    <property type="component" value="Unassembled WGS sequence"/>
</dbReference>
<dbReference type="RefSeq" id="WP_344572257.1">
    <property type="nucleotide sequence ID" value="NZ_BAAASK010000026.1"/>
</dbReference>
<protein>
    <recommendedName>
        <fullName evidence="4">Alpha/beta hydrolase</fullName>
    </recommendedName>
</protein>
<dbReference type="SUPFAM" id="SSF53474">
    <property type="entry name" value="alpha/beta-Hydrolases"/>
    <property type="match status" value="1"/>
</dbReference>
<proteinExistence type="predicted"/>
<feature type="region of interest" description="Disordered" evidence="1">
    <location>
        <begin position="1"/>
        <end position="25"/>
    </location>
</feature>
<sequence>MPVGTPSRRSPEPSPSPRRAGARLRREALPLLAAATLLGVLPLAGTASAGPRPAQRPDGTYGTASAARQGAVVRESRYDLGDQAFAPPPELGYEGRSEVAATVYRPADLGRRALPLVVMQHGSWETCADADAAAERERAVQARDRAEAAGDEAEVERQNAVIERAAGKLWAWPCATGTPPIPSSTGYDYLGRALAARGFVVVSVGVNGLNSTEGGQAPTAYRARALLVEHHLKLWQRLATRGDGPLAHALTDTATGRPDPVDFRGHLDLKHVGLLGHSMGGGGVMQEVSDDNPRALPDGVRIAAAFTLAPTATWDFEAVTGVPFAVMWGTCDAVNTGSYFEHNRATTRFPAFKYTLTGGNHDFYNRQWSPDSGQVASRDDAVPGSAPGTCLSQYEDRDRPQVDQARMTAAYQRLVTTNRVSAFFQVFLRGRDDLTPRLTGDRPFPGEGRPGRVSVDHVPGTGSER</sequence>
<dbReference type="Gene3D" id="3.40.50.1820">
    <property type="entry name" value="alpha/beta hydrolase"/>
    <property type="match status" value="1"/>
</dbReference>